<organism evidence="1 2">
    <name type="scientific">Methylosinus sporium</name>
    <dbReference type="NCBI Taxonomy" id="428"/>
    <lineage>
        <taxon>Bacteria</taxon>
        <taxon>Pseudomonadati</taxon>
        <taxon>Pseudomonadota</taxon>
        <taxon>Alphaproteobacteria</taxon>
        <taxon>Hyphomicrobiales</taxon>
        <taxon>Methylocystaceae</taxon>
        <taxon>Methylosinus</taxon>
    </lineage>
</organism>
<comment type="caution">
    <text evidence="1">The sequence shown here is derived from an EMBL/GenBank/DDBJ whole genome shotgun (WGS) entry which is preliminary data.</text>
</comment>
<accession>A0A549SCD7</accession>
<evidence type="ECO:0000313" key="2">
    <source>
        <dbReference type="Proteomes" id="UP000316781"/>
    </source>
</evidence>
<name>A0A549SCD7_METSR</name>
<proteinExistence type="predicted"/>
<gene>
    <name evidence="1" type="ORF">FM996_21770</name>
</gene>
<protein>
    <submittedName>
        <fullName evidence="1">Uncharacterized protein</fullName>
    </submittedName>
</protein>
<dbReference type="AlphaFoldDB" id="A0A549SCD7"/>
<evidence type="ECO:0000313" key="1">
    <source>
        <dbReference type="EMBL" id="TRL20662.1"/>
    </source>
</evidence>
<sequence>MTKFCLIGDSHLGALGAGIAAIDISAPDYETTFFSMHARNFPALQMKGRELEGATDELRREFAAFSGGRESIELDLYDAFVIVGQGLSIGHLVDLYRDYCCDSMPGPQRGRYLLSDACYISASERIIGSVNAMKIGRLIRSVTDKPITFVAAPNPGSGVPESEMPPEFPPFYTAVECGDAESIAMIFRAVCARIAKAKDVRIIPPIDEAAENGLFNRQEFSLLAERDAEGAPLSDRIGAMVHGNGRYGAMLARVVFDREAPL</sequence>
<dbReference type="RefSeq" id="WP_142864778.1">
    <property type="nucleotide sequence ID" value="NZ_VJMF01000152.1"/>
</dbReference>
<dbReference type="Proteomes" id="UP000316781">
    <property type="component" value="Unassembled WGS sequence"/>
</dbReference>
<dbReference type="EMBL" id="VJMF01000152">
    <property type="protein sequence ID" value="TRL20662.1"/>
    <property type="molecule type" value="Genomic_DNA"/>
</dbReference>
<reference evidence="1 2" key="1">
    <citation type="submission" date="2019-07" db="EMBL/GenBank/DDBJ databases">
        <title>Ln-dependent methylotrophs.</title>
        <authorList>
            <person name="Tani A."/>
        </authorList>
    </citation>
    <scope>NUCLEOTIDE SEQUENCE [LARGE SCALE GENOMIC DNA]</scope>
    <source>
        <strain evidence="1 2">SM89A</strain>
    </source>
</reference>